<keyword evidence="2" id="KW-0378">Hydrolase</keyword>
<dbReference type="AlphaFoldDB" id="A0A1G6YP32"/>
<evidence type="ECO:0000256" key="1">
    <source>
        <dbReference type="ARBA" id="ARBA00022500"/>
    </source>
</evidence>
<proteinExistence type="predicted"/>
<dbReference type="GO" id="GO:0006935">
    <property type="term" value="P:chemotaxis"/>
    <property type="evidence" value="ECO:0007669"/>
    <property type="project" value="UniProtKB-KW"/>
</dbReference>
<gene>
    <name evidence="3" type="ORF">SAMN05661003_10294</name>
</gene>
<organism evidence="3 4">
    <name type="scientific">Desulfuromonas thiophila</name>
    <dbReference type="NCBI Taxonomy" id="57664"/>
    <lineage>
        <taxon>Bacteria</taxon>
        <taxon>Pseudomonadati</taxon>
        <taxon>Thermodesulfobacteriota</taxon>
        <taxon>Desulfuromonadia</taxon>
        <taxon>Desulfuromonadales</taxon>
        <taxon>Desulfuromonadaceae</taxon>
        <taxon>Desulfuromonas</taxon>
    </lineage>
</organism>
<dbReference type="GO" id="GO:0016787">
    <property type="term" value="F:hydrolase activity"/>
    <property type="evidence" value="ECO:0007669"/>
    <property type="project" value="UniProtKB-KW"/>
</dbReference>
<dbReference type="SUPFAM" id="SSF103039">
    <property type="entry name" value="CheC-like"/>
    <property type="match status" value="1"/>
</dbReference>
<evidence type="ECO:0000313" key="3">
    <source>
        <dbReference type="EMBL" id="SDD91296.1"/>
    </source>
</evidence>
<dbReference type="PANTHER" id="PTHR43693:SF1">
    <property type="entry name" value="PROTEIN PHOSPHATASE CHEZ"/>
    <property type="match status" value="1"/>
</dbReference>
<dbReference type="InterPro" id="IPR028976">
    <property type="entry name" value="CheC-like_sf"/>
</dbReference>
<dbReference type="CDD" id="cd17910">
    <property type="entry name" value="CheC_ClassII"/>
    <property type="match status" value="1"/>
</dbReference>
<evidence type="ECO:0000313" key="4">
    <source>
        <dbReference type="Proteomes" id="UP000243205"/>
    </source>
</evidence>
<dbReference type="InterPro" id="IPR050992">
    <property type="entry name" value="CheZ_family_phosphatases"/>
</dbReference>
<protein>
    <submittedName>
        <fullName evidence="3">Chemotaxis protein CheC</fullName>
    </submittedName>
</protein>
<sequence length="214" mass="23493">MTQLSELEQDALKELFNIGMGRAAASLGRMVGGEILLSVPFLDILQPTRAAQIIQKPGCDTVSAIRQSFNGPFNGTALLIFPEVNSLELVRTLVGEDLPLEHLGELEQESLLEVGNIVLNACLGSFANLMRGEILFELPLFIKGSCLSLLRADSAVCDTTEAQPLLFLVVDFRTTEEARLAHRIQGYVLLLLDCTSTRNLRSQLQQLINETLEP</sequence>
<dbReference type="RefSeq" id="WP_092076040.1">
    <property type="nucleotide sequence ID" value="NZ_FNAQ01000002.1"/>
</dbReference>
<name>A0A1G6YP32_9BACT</name>
<evidence type="ECO:0000256" key="2">
    <source>
        <dbReference type="ARBA" id="ARBA00022801"/>
    </source>
</evidence>
<accession>A0A1G6YP32</accession>
<keyword evidence="1" id="KW-0145">Chemotaxis</keyword>
<dbReference type="OrthoDB" id="274823at2"/>
<dbReference type="EMBL" id="FNAQ01000002">
    <property type="protein sequence ID" value="SDD91296.1"/>
    <property type="molecule type" value="Genomic_DNA"/>
</dbReference>
<dbReference type="PANTHER" id="PTHR43693">
    <property type="entry name" value="PROTEIN PHOSPHATASE CHEZ"/>
    <property type="match status" value="1"/>
</dbReference>
<dbReference type="STRING" id="57664.SAMN05661003_10294"/>
<reference evidence="4" key="1">
    <citation type="submission" date="2016-10" db="EMBL/GenBank/DDBJ databases">
        <authorList>
            <person name="Varghese N."/>
            <person name="Submissions S."/>
        </authorList>
    </citation>
    <scope>NUCLEOTIDE SEQUENCE [LARGE SCALE GENOMIC DNA]</scope>
    <source>
        <strain evidence="4">DSM 8987</strain>
    </source>
</reference>
<dbReference type="Gene3D" id="3.40.1550.10">
    <property type="entry name" value="CheC-like"/>
    <property type="match status" value="1"/>
</dbReference>
<dbReference type="Proteomes" id="UP000243205">
    <property type="component" value="Unassembled WGS sequence"/>
</dbReference>
<keyword evidence="4" id="KW-1185">Reference proteome</keyword>